<dbReference type="InterPro" id="IPR000903">
    <property type="entry name" value="NMT"/>
</dbReference>
<feature type="domain" description="Glycylpeptide N-tetradecanoyltransferase C-terminal" evidence="8">
    <location>
        <begin position="221"/>
        <end position="345"/>
    </location>
</feature>
<dbReference type="EC" id="2.3.1.97" evidence="2 5"/>
<feature type="domain" description="Glycylpeptide N-tetradecanoyltransferase N-terminal" evidence="7">
    <location>
        <begin position="7"/>
        <end position="160"/>
    </location>
</feature>
<dbReference type="SUPFAM" id="SSF55729">
    <property type="entry name" value="Acyl-CoA N-acyltransferases (Nat)"/>
    <property type="match status" value="2"/>
</dbReference>
<dbReference type="EMBL" id="CP000883">
    <property type="protein sequence ID" value="ABW98206.1"/>
    <property type="molecule type" value="Genomic_DNA"/>
</dbReference>
<evidence type="ECO:0000256" key="4">
    <source>
        <dbReference type="ARBA" id="ARBA00023315"/>
    </source>
</evidence>
<accession>A9BL23</accession>
<dbReference type="InterPro" id="IPR022676">
    <property type="entry name" value="NMT_N"/>
</dbReference>
<dbReference type="GeneID" id="5739469"/>
<evidence type="ECO:0000259" key="8">
    <source>
        <dbReference type="Pfam" id="PF02799"/>
    </source>
</evidence>
<dbReference type="GO" id="GO:0004379">
    <property type="term" value="F:glycylpeptide N-tetradecanoyltransferase activity"/>
    <property type="evidence" value="ECO:0007669"/>
    <property type="project" value="UniProtKB-EC"/>
</dbReference>
<comment type="catalytic activity">
    <reaction evidence="5">
        <text>N-terminal glycyl-[protein] + tetradecanoyl-CoA = N-tetradecanoylglycyl-[protein] + CoA + H(+)</text>
        <dbReference type="Rhea" id="RHEA:15521"/>
        <dbReference type="Rhea" id="RHEA-COMP:12666"/>
        <dbReference type="Rhea" id="RHEA-COMP:12667"/>
        <dbReference type="ChEBI" id="CHEBI:15378"/>
        <dbReference type="ChEBI" id="CHEBI:57287"/>
        <dbReference type="ChEBI" id="CHEBI:57385"/>
        <dbReference type="ChEBI" id="CHEBI:64723"/>
        <dbReference type="ChEBI" id="CHEBI:133050"/>
        <dbReference type="EC" id="2.3.1.97"/>
    </reaction>
</comment>
<protein>
    <recommendedName>
        <fullName evidence="2 5">Glycylpeptide N-tetradecanoyltransferase</fullName>
        <ecNumber evidence="2 5">2.3.1.97</ecNumber>
    </recommendedName>
</protein>
<keyword evidence="4 5" id="KW-0012">Acyltransferase</keyword>
<evidence type="ECO:0000256" key="6">
    <source>
        <dbReference type="RuleBase" id="RU004178"/>
    </source>
</evidence>
<dbReference type="AlphaFoldDB" id="A9BL23"/>
<dbReference type="PANTHER" id="PTHR11377:SF5">
    <property type="entry name" value="GLYCYLPEPTIDE N-TETRADECANOYLTRANSFERASE"/>
    <property type="match status" value="1"/>
</dbReference>
<evidence type="ECO:0000256" key="1">
    <source>
        <dbReference type="ARBA" id="ARBA00009469"/>
    </source>
</evidence>
<dbReference type="Gene3D" id="3.40.630.170">
    <property type="match status" value="1"/>
</dbReference>
<dbReference type="Pfam" id="PF02799">
    <property type="entry name" value="NMT_C"/>
    <property type="match status" value="1"/>
</dbReference>
<evidence type="ECO:0000256" key="3">
    <source>
        <dbReference type="ARBA" id="ARBA00022679"/>
    </source>
</evidence>
<name>A9BL23_HEMAN</name>
<organism evidence="9 10">
    <name type="scientific">Hemiselmis andersenii</name>
    <name type="common">Cryptophyte alga</name>
    <dbReference type="NCBI Taxonomy" id="464988"/>
    <lineage>
        <taxon>Eukaryota</taxon>
        <taxon>Cryptophyceae</taxon>
        <taxon>Cryptomonadales</taxon>
        <taxon>Hemiselmidaceae</taxon>
        <taxon>Hemiselmis</taxon>
    </lineage>
</organism>
<evidence type="ECO:0000259" key="7">
    <source>
        <dbReference type="Pfam" id="PF01233"/>
    </source>
</evidence>
<evidence type="ECO:0000256" key="2">
    <source>
        <dbReference type="ARBA" id="ARBA00012923"/>
    </source>
</evidence>
<proteinExistence type="inferred from homology"/>
<evidence type="ECO:0000313" key="10">
    <source>
        <dbReference type="Proteomes" id="UP000243127"/>
    </source>
</evidence>
<comment type="similarity">
    <text evidence="1 6">Belongs to the NMT family.</text>
</comment>
<evidence type="ECO:0000313" key="9">
    <source>
        <dbReference type="EMBL" id="ABW98206.1"/>
    </source>
</evidence>
<reference evidence="9 10" key="1">
    <citation type="journal article" date="2007" name="Proc. Natl. Acad. Sci. U.S.A.">
        <title>Nucleomorph genome of Hemiselmis andersenii reveals complete intron loss and compaction as a driver of protein structure and function.</title>
        <authorList>
            <person name="Lane C.E."/>
            <person name="van den Heuvel K."/>
            <person name="Kozera C."/>
            <person name="Curtis B.A."/>
            <person name="Parsons B.J."/>
            <person name="Bowman S."/>
            <person name="Archibald J.M."/>
        </authorList>
    </citation>
    <scope>NUCLEOTIDE SEQUENCE [LARGE SCALE GENOMIC DNA]</scope>
    <source>
        <strain evidence="9 10">CCMP644</strain>
    </source>
</reference>
<keyword evidence="9" id="KW-0542">Nucleomorph</keyword>
<evidence type="ECO:0000256" key="5">
    <source>
        <dbReference type="RuleBase" id="RU000586"/>
    </source>
</evidence>
<dbReference type="RefSeq" id="XP_001712531.1">
    <property type="nucleotide sequence ID" value="XM_001712479.1"/>
</dbReference>
<dbReference type="InterPro" id="IPR022677">
    <property type="entry name" value="NMT_C"/>
</dbReference>
<dbReference type="GO" id="GO:0005737">
    <property type="term" value="C:cytoplasm"/>
    <property type="evidence" value="ECO:0007669"/>
    <property type="project" value="TreeGrafter"/>
</dbReference>
<sequence>MRKKKVFLKNIPKNPNFFPFEICWKNLNLSNLHILHGVFSFLEANYIEDNESLFRFNYIHEFLNFNLKAPNWNSFFISGLSFKRGNKLIGLITSLPKLIVLKNYIISCSEINYLCLQKKIRSRKLVSVLIKEITRKLNSIGIVQAVYTTSVTFLESFITCRYYHYPLNIVKLFDLGFLKSPCLLNLKRIFPNKIQLFKKKKKKKFSFYFGIRKKLINLNTYICFRKEDFLHWFRTVQGVFYVIFFSFRKKKNLKISSFYSLPNKIIEKKKKLFLFISYWYFGFFKISLKICFKKLLQIIYDLGFDMFNTLGSFSKKKFFKTLGFKKGNGLLQFHIFNWRKKKISDQENGLVFF</sequence>
<dbReference type="Proteomes" id="UP000243127">
    <property type="component" value="Nucleomorph 3"/>
</dbReference>
<dbReference type="Pfam" id="PF01233">
    <property type="entry name" value="NMT"/>
    <property type="match status" value="1"/>
</dbReference>
<dbReference type="PANTHER" id="PTHR11377">
    <property type="entry name" value="N-MYRISTOYL TRANSFERASE"/>
    <property type="match status" value="1"/>
</dbReference>
<keyword evidence="3 5" id="KW-0808">Transferase</keyword>
<comment type="function">
    <text evidence="5">Adds a myristoyl group to the N-terminal glycine residue of certain cellular proteins.</text>
</comment>
<dbReference type="InterPro" id="IPR016181">
    <property type="entry name" value="Acyl_CoA_acyltransferase"/>
</dbReference>
<geneLocation type="nucleomorph" evidence="9"/>
<gene>
    <name evidence="9" type="ORF">HAN_3g396</name>
</gene>